<comment type="similarity">
    <text evidence="2">Belongs to the SLC13A/DASS transporter (TC 2.A.47) family. NADC subfamily.</text>
</comment>
<reference evidence="9" key="2">
    <citation type="journal article" date="2016" name="Sci. Rep.">
        <title>Dictyocaulus viviparus genome, variome and transcriptome elucidate lungworm biology and support future intervention.</title>
        <authorList>
            <person name="McNulty S.N."/>
            <person name="Strube C."/>
            <person name="Rosa B.A."/>
            <person name="Martin J.C."/>
            <person name="Tyagi R."/>
            <person name="Choi Y.J."/>
            <person name="Wang Q."/>
            <person name="Hallsworth Pepin K."/>
            <person name="Zhang X."/>
            <person name="Ozersky P."/>
            <person name="Wilson R.K."/>
            <person name="Sternberg P.W."/>
            <person name="Gasser R.B."/>
            <person name="Mitreva M."/>
        </authorList>
    </citation>
    <scope>NUCLEOTIDE SEQUENCE [LARGE SCALE GENOMIC DNA]</scope>
    <source>
        <strain evidence="9">HannoverDv2000</strain>
    </source>
</reference>
<feature type="transmembrane region" description="Helical" evidence="7">
    <location>
        <begin position="316"/>
        <end position="334"/>
    </location>
</feature>
<dbReference type="PANTHER" id="PTHR10283:SF85">
    <property type="entry name" value="SODIUM-DEPENDENT HIGH-AFFINITY DICARBOXYLATE TRANSPORTER 3"/>
    <property type="match status" value="1"/>
</dbReference>
<dbReference type="AlphaFoldDB" id="A0A0D8XB14"/>
<dbReference type="CDD" id="cd01115">
    <property type="entry name" value="SLC13_permease"/>
    <property type="match status" value="1"/>
</dbReference>
<evidence type="ECO:0000256" key="4">
    <source>
        <dbReference type="ARBA" id="ARBA00022989"/>
    </source>
</evidence>
<feature type="compositionally biased region" description="Basic and acidic residues" evidence="6">
    <location>
        <begin position="11"/>
        <end position="22"/>
    </location>
</feature>
<proteinExistence type="inferred from homology"/>
<gene>
    <name evidence="8" type="ORF">DICVIV_13201</name>
</gene>
<name>A0A0D8XB14_DICVI</name>
<dbReference type="Pfam" id="PF00939">
    <property type="entry name" value="Na_sulph_symp"/>
    <property type="match status" value="1"/>
</dbReference>
<feature type="transmembrane region" description="Helical" evidence="7">
    <location>
        <begin position="481"/>
        <end position="499"/>
    </location>
</feature>
<feature type="transmembrane region" description="Helical" evidence="7">
    <location>
        <begin position="436"/>
        <end position="469"/>
    </location>
</feature>
<feature type="transmembrane region" description="Helical" evidence="7">
    <location>
        <begin position="263"/>
        <end position="290"/>
    </location>
</feature>
<sequence>MSSSFPLSKQSSEEKRSAEKESVSIFMSGVEESTQESKSPTTEITIIDEFLYDGCPDHQLVAAARLFVRGARKVFGLVRDGAGQQEMRCAFCVCIVAVYWMTEALPLAATAMFPVVLYPLTGVMTPKDVAQQYINDTNFLFIGGLIVAVAIENCNLHKRLALFVLNNVGSNPKCMFISNTATTAMMVPLAQSLIHELVTTYEKSEYVSTRDPNGLKQMSIGMVLCISISANIGGTGMLTGTPSNLILVGQLPELFGSEASMDYVQYMVFAFPLMCFCLTAAWAMLTVLFLNNAPPRTDRVSRLLQKKYRDLPRMSFDEKTVIAAFVLLLFLWIFKDPGFMPGYGRFLRKGYFSDTTSVMIIAIILFALPKEKPDLCDCTIKGMKRSPALIDWPVTQSHVPWNVVLLLGGGFALAAGVKDSGLSAMIGRSLSTFNDFPLWVSQLFTMTITLIITNFCSNVSTATIFVPLVATMATEIEVHPFNLMLPVTIMASFTFILPAGTAPNAIVFGSGMVTVSDMAGSGAVLSILCLIITLLYMKTVAPIVLPLAEFPTWARLRNSSGNI</sequence>
<keyword evidence="9" id="KW-1185">Reference proteome</keyword>
<evidence type="ECO:0000256" key="2">
    <source>
        <dbReference type="ARBA" id="ARBA00006772"/>
    </source>
</evidence>
<keyword evidence="4 7" id="KW-1133">Transmembrane helix</keyword>
<evidence type="ECO:0000256" key="1">
    <source>
        <dbReference type="ARBA" id="ARBA00004141"/>
    </source>
</evidence>
<evidence type="ECO:0000256" key="5">
    <source>
        <dbReference type="ARBA" id="ARBA00023136"/>
    </source>
</evidence>
<evidence type="ECO:0000256" key="6">
    <source>
        <dbReference type="SAM" id="MobiDB-lite"/>
    </source>
</evidence>
<evidence type="ECO:0000256" key="7">
    <source>
        <dbReference type="SAM" id="Phobius"/>
    </source>
</evidence>
<dbReference type="GO" id="GO:0015141">
    <property type="term" value="F:succinate transmembrane transporter activity"/>
    <property type="evidence" value="ECO:0007669"/>
    <property type="project" value="TreeGrafter"/>
</dbReference>
<dbReference type="PANTHER" id="PTHR10283">
    <property type="entry name" value="SOLUTE CARRIER FAMILY 13 MEMBER"/>
    <property type="match status" value="1"/>
</dbReference>
<accession>A0A0D8XB14</accession>
<evidence type="ECO:0000256" key="3">
    <source>
        <dbReference type="ARBA" id="ARBA00022692"/>
    </source>
</evidence>
<dbReference type="OrthoDB" id="6493944at2759"/>
<dbReference type="Proteomes" id="UP000053766">
    <property type="component" value="Unassembled WGS sequence"/>
</dbReference>
<feature type="transmembrane region" description="Helical" evidence="7">
    <location>
        <begin position="350"/>
        <end position="368"/>
    </location>
</feature>
<reference evidence="8 9" key="1">
    <citation type="submission" date="2013-11" db="EMBL/GenBank/DDBJ databases">
        <title>Draft genome of the bovine lungworm Dictyocaulus viviparus.</title>
        <authorList>
            <person name="Mitreva M."/>
        </authorList>
    </citation>
    <scope>NUCLEOTIDE SEQUENCE [LARGE SCALE GENOMIC DNA]</scope>
    <source>
        <strain evidence="8 9">HannoverDv2000</strain>
    </source>
</reference>
<dbReference type="GO" id="GO:0005886">
    <property type="term" value="C:plasma membrane"/>
    <property type="evidence" value="ECO:0007669"/>
    <property type="project" value="TreeGrafter"/>
</dbReference>
<dbReference type="GO" id="GO:0015137">
    <property type="term" value="F:citrate transmembrane transporter activity"/>
    <property type="evidence" value="ECO:0007669"/>
    <property type="project" value="TreeGrafter"/>
</dbReference>
<keyword evidence="3 7" id="KW-0812">Transmembrane</keyword>
<dbReference type="STRING" id="29172.A0A0D8XB14"/>
<comment type="subcellular location">
    <subcellularLocation>
        <location evidence="1">Membrane</location>
        <topology evidence="1">Multi-pass membrane protein</topology>
    </subcellularLocation>
</comment>
<feature type="transmembrane region" description="Helical" evidence="7">
    <location>
        <begin position="220"/>
        <end position="243"/>
    </location>
</feature>
<evidence type="ECO:0000313" key="9">
    <source>
        <dbReference type="Proteomes" id="UP000053766"/>
    </source>
</evidence>
<feature type="transmembrane region" description="Helical" evidence="7">
    <location>
        <begin position="89"/>
        <end position="113"/>
    </location>
</feature>
<organism evidence="8 9">
    <name type="scientific">Dictyocaulus viviparus</name>
    <name type="common">Bovine lungworm</name>
    <dbReference type="NCBI Taxonomy" id="29172"/>
    <lineage>
        <taxon>Eukaryota</taxon>
        <taxon>Metazoa</taxon>
        <taxon>Ecdysozoa</taxon>
        <taxon>Nematoda</taxon>
        <taxon>Chromadorea</taxon>
        <taxon>Rhabditida</taxon>
        <taxon>Rhabditina</taxon>
        <taxon>Rhabditomorpha</taxon>
        <taxon>Strongyloidea</taxon>
        <taxon>Metastrongylidae</taxon>
        <taxon>Dictyocaulus</taxon>
    </lineage>
</organism>
<keyword evidence="5 7" id="KW-0472">Membrane</keyword>
<feature type="region of interest" description="Disordered" evidence="6">
    <location>
        <begin position="1"/>
        <end position="22"/>
    </location>
</feature>
<feature type="transmembrane region" description="Helical" evidence="7">
    <location>
        <begin position="519"/>
        <end position="537"/>
    </location>
</feature>
<evidence type="ECO:0000313" key="8">
    <source>
        <dbReference type="EMBL" id="KJH40839.1"/>
    </source>
</evidence>
<dbReference type="InterPro" id="IPR001898">
    <property type="entry name" value="SLC13A/DASS"/>
</dbReference>
<dbReference type="EMBL" id="KN716998">
    <property type="protein sequence ID" value="KJH40839.1"/>
    <property type="molecule type" value="Genomic_DNA"/>
</dbReference>
<protein>
    <submittedName>
        <fullName evidence="8">Transporter, DASS family</fullName>
    </submittedName>
</protein>
<feature type="transmembrane region" description="Helical" evidence="7">
    <location>
        <begin position="133"/>
        <end position="151"/>
    </location>
</feature>